<dbReference type="KEGG" id="ppse:BN5_3837"/>
<reference evidence="1 2" key="1">
    <citation type="submission" date="2013-11" db="EMBL/GenBank/DDBJ databases">
        <title>Complete genome sequence of the cyanide-degrading bacterium Pseudomonas pseudoalcaligenes CECT 5344.</title>
        <authorList>
            <person name="Wibberg D."/>
            <person name="Puehler A."/>
            <person name="Schlueter A."/>
        </authorList>
    </citation>
    <scope>NUCLEOTIDE SEQUENCE [LARGE SCALE GENOMIC DNA]</scope>
    <source>
        <strain evidence="2">CECT 5344</strain>
    </source>
</reference>
<evidence type="ECO:0000313" key="1">
    <source>
        <dbReference type="EMBL" id="CDM42379.1"/>
    </source>
</evidence>
<dbReference type="eggNOG" id="ENOG5033ARC">
    <property type="taxonomic scope" value="Bacteria"/>
</dbReference>
<organism evidence="1 2">
    <name type="scientific">Ectopseudomonas oleovorans (strain CECT 5344)</name>
    <name type="common">Pseudomonas pseudoalcaligenes</name>
    <dbReference type="NCBI Taxonomy" id="1182590"/>
    <lineage>
        <taxon>Bacteria</taxon>
        <taxon>Pseudomonadati</taxon>
        <taxon>Pseudomonadota</taxon>
        <taxon>Gammaproteobacteria</taxon>
        <taxon>Pseudomonadales</taxon>
        <taxon>Pseudomonadaceae</taxon>
        <taxon>Ectopseudomonas</taxon>
    </lineage>
</organism>
<dbReference type="OrthoDB" id="6906816at2"/>
<evidence type="ECO:0000313" key="2">
    <source>
        <dbReference type="Proteomes" id="UP000032841"/>
    </source>
</evidence>
<dbReference type="HOGENOM" id="CLU_199054_0_0_6"/>
<protein>
    <submittedName>
        <fullName evidence="1">Uncharacterized protein</fullName>
    </submittedName>
</protein>
<dbReference type="RefSeq" id="WP_003463631.1">
    <property type="nucleotide sequence ID" value="NZ_HG916826.1"/>
</dbReference>
<sequence>MWLQVAILVGTYLLSSARAAKAKPPRPAAFEEIDFPVCEEGEEQTAVFGQVWSESWMVLTVGNHRTSAIKVKGSKK</sequence>
<gene>
    <name evidence="1" type="ORF">BN5_3837</name>
</gene>
<name>W6RKN5_ECTO5</name>
<dbReference type="AlphaFoldDB" id="W6RKN5"/>
<dbReference type="Proteomes" id="UP000032841">
    <property type="component" value="Chromosome"/>
</dbReference>
<dbReference type="EMBL" id="HG916826">
    <property type="protein sequence ID" value="CDM42379.1"/>
    <property type="molecule type" value="Genomic_DNA"/>
</dbReference>
<proteinExistence type="predicted"/>
<accession>W6RKN5</accession>